<dbReference type="AlphaFoldDB" id="A0A7I9YK01"/>
<evidence type="ECO:0000313" key="3">
    <source>
        <dbReference type="Proteomes" id="UP000465360"/>
    </source>
</evidence>
<dbReference type="EMBL" id="BLKZ01000001">
    <property type="protein sequence ID" value="GFG89015.1"/>
    <property type="molecule type" value="Genomic_DNA"/>
</dbReference>
<sequence>MHTAHQRLADRRESATTAVRTQQLRRQCAARPCPQPTQAAKQQNRFGIDAVADVRDRGVDQQAALTGPRAAKDTHHAARARRQNGLRFRTPRE</sequence>
<dbReference type="Proteomes" id="UP000465360">
    <property type="component" value="Unassembled WGS sequence"/>
</dbReference>
<accession>A0A7I9YK01</accession>
<gene>
    <name evidence="2" type="ORF">MBOU_10570</name>
</gene>
<proteinExistence type="predicted"/>
<comment type="caution">
    <text evidence="2">The sequence shown here is derived from an EMBL/GenBank/DDBJ whole genome shotgun (WGS) entry which is preliminary data.</text>
</comment>
<evidence type="ECO:0000313" key="2">
    <source>
        <dbReference type="EMBL" id="GFG89015.1"/>
    </source>
</evidence>
<protein>
    <submittedName>
        <fullName evidence="2">Uncharacterized protein</fullName>
    </submittedName>
</protein>
<reference evidence="2 3" key="1">
    <citation type="journal article" date="2019" name="Emerg. Microbes Infect.">
        <title>Comprehensive subspecies identification of 175 nontuberculous mycobacteria species based on 7547 genomic profiles.</title>
        <authorList>
            <person name="Matsumoto Y."/>
            <person name="Kinjo T."/>
            <person name="Motooka D."/>
            <person name="Nabeya D."/>
            <person name="Jung N."/>
            <person name="Uechi K."/>
            <person name="Horii T."/>
            <person name="Iida T."/>
            <person name="Fujita J."/>
            <person name="Nakamura S."/>
        </authorList>
    </citation>
    <scope>NUCLEOTIDE SEQUENCE [LARGE SCALE GENOMIC DNA]</scope>
    <source>
        <strain evidence="2 3">JCM 30725</strain>
    </source>
</reference>
<organism evidence="2 3">
    <name type="scientific">Mycobacterium bourgelatii</name>
    <dbReference type="NCBI Taxonomy" id="1273442"/>
    <lineage>
        <taxon>Bacteria</taxon>
        <taxon>Bacillati</taxon>
        <taxon>Actinomycetota</taxon>
        <taxon>Actinomycetes</taxon>
        <taxon>Mycobacteriales</taxon>
        <taxon>Mycobacteriaceae</taxon>
        <taxon>Mycobacterium</taxon>
    </lineage>
</organism>
<keyword evidence="3" id="KW-1185">Reference proteome</keyword>
<evidence type="ECO:0000256" key="1">
    <source>
        <dbReference type="SAM" id="MobiDB-lite"/>
    </source>
</evidence>
<name>A0A7I9YK01_MYCBU</name>
<feature type="region of interest" description="Disordered" evidence="1">
    <location>
        <begin position="61"/>
        <end position="93"/>
    </location>
</feature>